<evidence type="ECO:0000256" key="3">
    <source>
        <dbReference type="ARBA" id="ARBA00048488"/>
    </source>
</evidence>
<dbReference type="PROSITE" id="PS51790">
    <property type="entry name" value="MSRB"/>
    <property type="match status" value="1"/>
</dbReference>
<dbReference type="Proteomes" id="UP000015455">
    <property type="component" value="Unassembled WGS sequence"/>
</dbReference>
<organism evidence="6 7">
    <name type="scientific">Thauera terpenica 58Eu</name>
    <dbReference type="NCBI Taxonomy" id="1348657"/>
    <lineage>
        <taxon>Bacteria</taxon>
        <taxon>Pseudomonadati</taxon>
        <taxon>Pseudomonadota</taxon>
        <taxon>Betaproteobacteria</taxon>
        <taxon>Rhodocyclales</taxon>
        <taxon>Zoogloeaceae</taxon>
        <taxon>Thauera</taxon>
    </lineage>
</organism>
<keyword evidence="4" id="KW-0732">Signal</keyword>
<dbReference type="Gene3D" id="2.170.150.20">
    <property type="entry name" value="Peptide methionine sulfoxide reductase"/>
    <property type="match status" value="1"/>
</dbReference>
<evidence type="ECO:0000256" key="4">
    <source>
        <dbReference type="SAM" id="SignalP"/>
    </source>
</evidence>
<feature type="domain" description="MsrB" evidence="5">
    <location>
        <begin position="35"/>
        <end position="156"/>
    </location>
</feature>
<dbReference type="PATRIC" id="fig|1348657.5.peg.3309"/>
<evidence type="ECO:0000256" key="1">
    <source>
        <dbReference type="ARBA" id="ARBA00012499"/>
    </source>
</evidence>
<dbReference type="eggNOG" id="COG0229">
    <property type="taxonomic scope" value="Bacteria"/>
</dbReference>
<dbReference type="InterPro" id="IPR011057">
    <property type="entry name" value="Mss4-like_sf"/>
</dbReference>
<dbReference type="GO" id="GO:0005737">
    <property type="term" value="C:cytoplasm"/>
    <property type="evidence" value="ECO:0007669"/>
    <property type="project" value="TreeGrafter"/>
</dbReference>
<dbReference type="PANTHER" id="PTHR10173:SF57">
    <property type="entry name" value="PEPTIDE-METHIONINE (R)-S-OXIDE REDUCTASE"/>
    <property type="match status" value="1"/>
</dbReference>
<dbReference type="Pfam" id="PF01641">
    <property type="entry name" value="SelR"/>
    <property type="match status" value="1"/>
</dbReference>
<dbReference type="OrthoDB" id="9785497at2"/>
<comment type="catalytic activity">
    <reaction evidence="3">
        <text>L-methionyl-[protein] + [thioredoxin]-disulfide + H2O = L-methionyl-(R)-S-oxide-[protein] + [thioredoxin]-dithiol</text>
        <dbReference type="Rhea" id="RHEA:24164"/>
        <dbReference type="Rhea" id="RHEA-COMP:10698"/>
        <dbReference type="Rhea" id="RHEA-COMP:10700"/>
        <dbReference type="Rhea" id="RHEA-COMP:12313"/>
        <dbReference type="Rhea" id="RHEA-COMP:12314"/>
        <dbReference type="ChEBI" id="CHEBI:15377"/>
        <dbReference type="ChEBI" id="CHEBI:16044"/>
        <dbReference type="ChEBI" id="CHEBI:29950"/>
        <dbReference type="ChEBI" id="CHEBI:45764"/>
        <dbReference type="ChEBI" id="CHEBI:50058"/>
        <dbReference type="EC" id="1.8.4.12"/>
    </reaction>
</comment>
<feature type="signal peptide" evidence="4">
    <location>
        <begin position="1"/>
        <end position="25"/>
    </location>
</feature>
<sequence>MNRRHWIARMSGLIAASALPLRATAAGTFPLNKSRAEWKRLLAPEAYAVLFEEATERAGSSPLDAEKRTGTFICAACNQPLFDSAHKYDSGTGWPSFWQPLPDAVGTSTDFKLIYPRTEYHCAHCGGHQGHIFNDGPKPTGKRYCNNGVALKFVLEGDALPALRT</sequence>
<dbReference type="AlphaFoldDB" id="T0AN15"/>
<evidence type="ECO:0000313" key="6">
    <source>
        <dbReference type="EMBL" id="EPZ14244.1"/>
    </source>
</evidence>
<reference evidence="6 7" key="1">
    <citation type="submission" date="2013-06" db="EMBL/GenBank/DDBJ databases">
        <title>Draft genome sequence of Thauera terpenica.</title>
        <authorList>
            <person name="Liu B."/>
            <person name="Frostegard A.H."/>
            <person name="Shapleigh J.P."/>
        </authorList>
    </citation>
    <scope>NUCLEOTIDE SEQUENCE [LARGE SCALE GENOMIC DNA]</scope>
    <source>
        <strain evidence="6 7">58Eu</strain>
    </source>
</reference>
<evidence type="ECO:0000256" key="2">
    <source>
        <dbReference type="ARBA" id="ARBA00023002"/>
    </source>
</evidence>
<protein>
    <recommendedName>
        <fullName evidence="1">peptide-methionine (R)-S-oxide reductase</fullName>
        <ecNumber evidence="1">1.8.4.12</ecNumber>
    </recommendedName>
</protein>
<dbReference type="InterPro" id="IPR002579">
    <property type="entry name" value="Met_Sox_Rdtase_MsrB_dom"/>
</dbReference>
<dbReference type="InterPro" id="IPR028427">
    <property type="entry name" value="Met_Sox_Rdtase_MsrB"/>
</dbReference>
<dbReference type="EMBL" id="ATJV01000092">
    <property type="protein sequence ID" value="EPZ14244.1"/>
    <property type="molecule type" value="Genomic_DNA"/>
</dbReference>
<feature type="chain" id="PRO_5004560630" description="peptide-methionine (R)-S-oxide reductase" evidence="4">
    <location>
        <begin position="26"/>
        <end position="165"/>
    </location>
</feature>
<keyword evidence="2" id="KW-0560">Oxidoreductase</keyword>
<dbReference type="SUPFAM" id="SSF51316">
    <property type="entry name" value="Mss4-like"/>
    <property type="match status" value="1"/>
</dbReference>
<dbReference type="PANTHER" id="PTHR10173">
    <property type="entry name" value="METHIONINE SULFOXIDE REDUCTASE"/>
    <property type="match status" value="1"/>
</dbReference>
<evidence type="ECO:0000313" key="7">
    <source>
        <dbReference type="Proteomes" id="UP000015455"/>
    </source>
</evidence>
<proteinExistence type="predicted"/>
<dbReference type="GO" id="GO:0006979">
    <property type="term" value="P:response to oxidative stress"/>
    <property type="evidence" value="ECO:0007669"/>
    <property type="project" value="InterPro"/>
</dbReference>
<name>T0AN15_9RHOO</name>
<accession>T0AN15</accession>
<dbReference type="EC" id="1.8.4.12" evidence="1"/>
<gene>
    <name evidence="6" type="ORF">M622_06615</name>
</gene>
<dbReference type="GO" id="GO:0030091">
    <property type="term" value="P:protein repair"/>
    <property type="evidence" value="ECO:0007669"/>
    <property type="project" value="InterPro"/>
</dbReference>
<keyword evidence="7" id="KW-1185">Reference proteome</keyword>
<evidence type="ECO:0000259" key="5">
    <source>
        <dbReference type="PROSITE" id="PS51790"/>
    </source>
</evidence>
<dbReference type="STRING" id="1348657.M622_06615"/>
<comment type="caution">
    <text evidence="6">The sequence shown here is derived from an EMBL/GenBank/DDBJ whole genome shotgun (WGS) entry which is preliminary data.</text>
</comment>
<dbReference type="RefSeq" id="WP_021250701.1">
    <property type="nucleotide sequence ID" value="NZ_ATJV01000092.1"/>
</dbReference>
<dbReference type="GO" id="GO:0033743">
    <property type="term" value="F:peptide-methionine (R)-S-oxide reductase activity"/>
    <property type="evidence" value="ECO:0007669"/>
    <property type="project" value="UniProtKB-EC"/>
</dbReference>
<dbReference type="NCBIfam" id="TIGR00357">
    <property type="entry name" value="peptide-methionine (R)-S-oxide reductase MsrB"/>
    <property type="match status" value="1"/>
</dbReference>